<feature type="transmembrane region" description="Helical" evidence="1">
    <location>
        <begin position="167"/>
        <end position="190"/>
    </location>
</feature>
<dbReference type="STRING" id="229921.ADN01_13450"/>
<accession>A0A0N8GP23</accession>
<dbReference type="PANTHER" id="PTHR35797:SF1">
    <property type="entry name" value="PROTEASE"/>
    <property type="match status" value="1"/>
</dbReference>
<proteinExistence type="predicted"/>
<keyword evidence="1" id="KW-1133">Transmembrane helix</keyword>
<reference evidence="3 4" key="1">
    <citation type="submission" date="2015-07" db="EMBL/GenBank/DDBJ databases">
        <title>Genome sequence of Levilinea saccharolytica DSM 16555.</title>
        <authorList>
            <person name="Hemp J."/>
            <person name="Ward L.M."/>
            <person name="Pace L.A."/>
            <person name="Fischer W.W."/>
        </authorList>
    </citation>
    <scope>NUCLEOTIDE SEQUENCE [LARGE SCALE GENOMIC DNA]</scope>
    <source>
        <strain evidence="3 4">KIBI-1</strain>
    </source>
</reference>
<evidence type="ECO:0000313" key="3">
    <source>
        <dbReference type="EMBL" id="KPL79698.1"/>
    </source>
</evidence>
<feature type="transmembrane region" description="Helical" evidence="1">
    <location>
        <begin position="14"/>
        <end position="36"/>
    </location>
</feature>
<dbReference type="GO" id="GO:0080120">
    <property type="term" value="P:CAAX-box protein maturation"/>
    <property type="evidence" value="ECO:0007669"/>
    <property type="project" value="UniProtKB-ARBA"/>
</dbReference>
<evidence type="ECO:0000259" key="2">
    <source>
        <dbReference type="Pfam" id="PF02517"/>
    </source>
</evidence>
<feature type="transmembrane region" description="Helical" evidence="1">
    <location>
        <begin position="196"/>
        <end position="217"/>
    </location>
</feature>
<dbReference type="InterPro" id="IPR042150">
    <property type="entry name" value="MmRce1-like"/>
</dbReference>
<keyword evidence="1" id="KW-0812">Transmembrane</keyword>
<dbReference type="Proteomes" id="UP000050501">
    <property type="component" value="Unassembled WGS sequence"/>
</dbReference>
<evidence type="ECO:0000256" key="1">
    <source>
        <dbReference type="SAM" id="Phobius"/>
    </source>
</evidence>
<feature type="transmembrane region" description="Helical" evidence="1">
    <location>
        <begin position="133"/>
        <end position="155"/>
    </location>
</feature>
<keyword evidence="4" id="KW-1185">Reference proteome</keyword>
<sequence>MYQNVFASIKRHPVLTYFVMTIGISWGGVFLAAGGVDGFPANAQEIKTLLPIVAPLLAVGPVFSGILLTGLLDGRTGLADFAARLLRWRVRLRWYALSLFLTPLLAALTLLGLSLFSSVFTPGILVTKDKTGLIIPALAAGLVAGLFEEPGWTGFVTPRLRQRHGVFAAGLILGLMWGIWHLIVAVWGSGTPSGDFSVLLFLPQFFFYAAVLPAYRVLMTWAYDHTHSLFVAILMHLSLTGNVLFIFMPQGIPELLLLAWYVSLSGALWGLVWLVLNPKKKE</sequence>
<organism evidence="3 4">
    <name type="scientific">Levilinea saccharolytica</name>
    <dbReference type="NCBI Taxonomy" id="229921"/>
    <lineage>
        <taxon>Bacteria</taxon>
        <taxon>Bacillati</taxon>
        <taxon>Chloroflexota</taxon>
        <taxon>Anaerolineae</taxon>
        <taxon>Anaerolineales</taxon>
        <taxon>Anaerolineaceae</taxon>
        <taxon>Levilinea</taxon>
    </lineage>
</organism>
<evidence type="ECO:0000313" key="4">
    <source>
        <dbReference type="Proteomes" id="UP000050501"/>
    </source>
</evidence>
<dbReference type="InterPro" id="IPR003675">
    <property type="entry name" value="Rce1/LyrA-like_dom"/>
</dbReference>
<dbReference type="AlphaFoldDB" id="A0A0N8GP23"/>
<gene>
    <name evidence="3" type="ORF">ADN01_13450</name>
</gene>
<protein>
    <recommendedName>
        <fullName evidence="2">CAAX prenyl protease 2/Lysostaphin resistance protein A-like domain-containing protein</fullName>
    </recommendedName>
</protein>
<feature type="domain" description="CAAX prenyl protease 2/Lysostaphin resistance protein A-like" evidence="2">
    <location>
        <begin position="133"/>
        <end position="238"/>
    </location>
</feature>
<feature type="transmembrane region" description="Helical" evidence="1">
    <location>
        <begin position="255"/>
        <end position="276"/>
    </location>
</feature>
<feature type="transmembrane region" description="Helical" evidence="1">
    <location>
        <begin position="92"/>
        <end position="113"/>
    </location>
</feature>
<feature type="transmembrane region" description="Helical" evidence="1">
    <location>
        <begin position="229"/>
        <end position="249"/>
    </location>
</feature>
<dbReference type="GO" id="GO:0004175">
    <property type="term" value="F:endopeptidase activity"/>
    <property type="evidence" value="ECO:0007669"/>
    <property type="project" value="UniProtKB-ARBA"/>
</dbReference>
<name>A0A0N8GP23_9CHLR</name>
<dbReference type="EMBL" id="LGCM01000046">
    <property type="protein sequence ID" value="KPL79698.1"/>
    <property type="molecule type" value="Genomic_DNA"/>
</dbReference>
<dbReference type="Pfam" id="PF02517">
    <property type="entry name" value="Rce1-like"/>
    <property type="match status" value="1"/>
</dbReference>
<comment type="caution">
    <text evidence="3">The sequence shown here is derived from an EMBL/GenBank/DDBJ whole genome shotgun (WGS) entry which is preliminary data.</text>
</comment>
<keyword evidence="1" id="KW-0472">Membrane</keyword>
<feature type="transmembrane region" description="Helical" evidence="1">
    <location>
        <begin position="48"/>
        <end position="72"/>
    </location>
</feature>
<dbReference type="PANTHER" id="PTHR35797">
    <property type="entry name" value="PROTEASE-RELATED"/>
    <property type="match status" value="1"/>
</dbReference>